<name>A0A0A0F545_9GAMM</name>
<evidence type="ECO:0000313" key="2">
    <source>
        <dbReference type="EMBL" id="KGM56487.1"/>
    </source>
</evidence>
<feature type="chain" id="PRO_5001962891" evidence="1">
    <location>
        <begin position="24"/>
        <end position="95"/>
    </location>
</feature>
<accession>A0A0A0F545</accession>
<organism evidence="2 3">
    <name type="scientific">Lysobacter arseniciresistens ZS79</name>
    <dbReference type="NCBI Taxonomy" id="913325"/>
    <lineage>
        <taxon>Bacteria</taxon>
        <taxon>Pseudomonadati</taxon>
        <taxon>Pseudomonadota</taxon>
        <taxon>Gammaproteobacteria</taxon>
        <taxon>Lysobacterales</taxon>
        <taxon>Lysobacteraceae</taxon>
        <taxon>Novilysobacter</taxon>
    </lineage>
</organism>
<gene>
    <name evidence="2" type="ORF">N799_03465</name>
</gene>
<keyword evidence="3" id="KW-1185">Reference proteome</keyword>
<evidence type="ECO:0000256" key="1">
    <source>
        <dbReference type="SAM" id="SignalP"/>
    </source>
</evidence>
<proteinExistence type="predicted"/>
<protein>
    <submittedName>
        <fullName evidence="2">Uncharacterized protein</fullName>
    </submittedName>
</protein>
<sequence>MHVWKPIAALSVAACLACGPARADSKGVIRVGITIVHGCTADTAPAPARNRPMQVDCTGGVPYRVTTTDPDAHAAHRVAIVPDERADARIATLTF</sequence>
<evidence type="ECO:0000313" key="3">
    <source>
        <dbReference type="Proteomes" id="UP000029989"/>
    </source>
</evidence>
<dbReference type="AlphaFoldDB" id="A0A0A0F545"/>
<dbReference type="Proteomes" id="UP000029989">
    <property type="component" value="Unassembled WGS sequence"/>
</dbReference>
<keyword evidence="1" id="KW-0732">Signal</keyword>
<dbReference type="EMBL" id="AVPT01000012">
    <property type="protein sequence ID" value="KGM56487.1"/>
    <property type="molecule type" value="Genomic_DNA"/>
</dbReference>
<feature type="signal peptide" evidence="1">
    <location>
        <begin position="1"/>
        <end position="23"/>
    </location>
</feature>
<comment type="caution">
    <text evidence="2">The sequence shown here is derived from an EMBL/GenBank/DDBJ whole genome shotgun (WGS) entry which is preliminary data.</text>
</comment>
<reference evidence="2 3" key="1">
    <citation type="journal article" date="2015" name="Stand. Genomic Sci.">
        <title>Genomic information of the arsenic-resistant bacterium Lysobacter arseniciresistens type strain ZS79(T) and comparison of Lysobacter draft genomes.</title>
        <authorList>
            <person name="Liu L."/>
            <person name="Zhang S."/>
            <person name="Luo M."/>
            <person name="Wang G."/>
        </authorList>
    </citation>
    <scope>NUCLEOTIDE SEQUENCE [LARGE SCALE GENOMIC DNA]</scope>
    <source>
        <strain evidence="2 3">ZS79</strain>
    </source>
</reference>
<dbReference type="RefSeq" id="WP_036210425.1">
    <property type="nucleotide sequence ID" value="NZ_AVPT01000012.1"/>
</dbReference>
<dbReference type="STRING" id="913325.N799_03465"/>